<protein>
    <submittedName>
        <fullName evidence="1">Uncharacterized protein</fullName>
    </submittedName>
</protein>
<dbReference type="Proteomes" id="UP000252458">
    <property type="component" value="Unassembled WGS sequence"/>
</dbReference>
<accession>A0A365QUR2</accession>
<keyword evidence="2" id="KW-1185">Reference proteome</keyword>
<dbReference type="EMBL" id="QMFZ01000012">
    <property type="protein sequence ID" value="RBB38885.1"/>
    <property type="molecule type" value="Genomic_DNA"/>
</dbReference>
<evidence type="ECO:0000313" key="1">
    <source>
        <dbReference type="EMBL" id="RBB38885.1"/>
    </source>
</evidence>
<evidence type="ECO:0000313" key="2">
    <source>
        <dbReference type="Proteomes" id="UP000252458"/>
    </source>
</evidence>
<name>A0A365QUR2_9BURK</name>
<gene>
    <name evidence="1" type="ORF">DPV79_16015</name>
</gene>
<sequence length="66" mass="7829">MDATKPADVKLLRVTAPHFVAGAVWVRRGDAWQCVHAAPILAWMINKPRERVAEYLRRKRYKWEWL</sequence>
<dbReference type="AlphaFoldDB" id="A0A365QUR2"/>
<organism evidence="1 2">
    <name type="scientific">Burkholderia reimsis</name>
    <dbReference type="NCBI Taxonomy" id="2234132"/>
    <lineage>
        <taxon>Bacteria</taxon>
        <taxon>Pseudomonadati</taxon>
        <taxon>Pseudomonadota</taxon>
        <taxon>Betaproteobacteria</taxon>
        <taxon>Burkholderiales</taxon>
        <taxon>Burkholderiaceae</taxon>
        <taxon>Burkholderia</taxon>
    </lineage>
</organism>
<reference evidence="1 2" key="1">
    <citation type="submission" date="2018-06" db="EMBL/GenBank/DDBJ databases">
        <title>Draft genome sequence of Burkholderia reimsis strain BE51 isolated from a French agricultural soil.</title>
        <authorList>
            <person name="Esmaeel Q."/>
        </authorList>
    </citation>
    <scope>NUCLEOTIDE SEQUENCE [LARGE SCALE GENOMIC DNA]</scope>
    <source>
        <strain evidence="1 2">BE51</strain>
    </source>
</reference>
<comment type="caution">
    <text evidence="1">The sequence shown here is derived from an EMBL/GenBank/DDBJ whole genome shotgun (WGS) entry which is preliminary data.</text>
</comment>
<proteinExistence type="predicted"/>